<keyword evidence="2" id="KW-1185">Reference proteome</keyword>
<dbReference type="EMBL" id="CAJVPU010003118">
    <property type="protein sequence ID" value="CAG8513446.1"/>
    <property type="molecule type" value="Genomic_DNA"/>
</dbReference>
<dbReference type="Proteomes" id="UP000789702">
    <property type="component" value="Unassembled WGS sequence"/>
</dbReference>
<protein>
    <submittedName>
        <fullName evidence="1">12213_t:CDS:1</fullName>
    </submittedName>
</protein>
<gene>
    <name evidence="1" type="ORF">DHETER_LOCUS3571</name>
</gene>
<sequence length="181" mass="20469">MKLVSTSTLALSSSTSVISPRPFDNTDTIAKNAVGQKDAIVKIKEATQLISECEQTIKLIISEKRLGKLKHHAEAQAKLRAKKQKQLNDESIVEQFCHIIVHAYQFQRKHTIDYVAESVQHLSKRGRPQKQVDEISLATASSDFRVAEDVVDCNLSDDEILNLHDIQSDNEWELIDVRIHN</sequence>
<name>A0ACA9L7D6_9GLOM</name>
<accession>A0ACA9L7D6</accession>
<reference evidence="1" key="1">
    <citation type="submission" date="2021-06" db="EMBL/GenBank/DDBJ databases">
        <authorList>
            <person name="Kallberg Y."/>
            <person name="Tangrot J."/>
            <person name="Rosling A."/>
        </authorList>
    </citation>
    <scope>NUCLEOTIDE SEQUENCE</scope>
    <source>
        <strain evidence="1">IL203A</strain>
    </source>
</reference>
<comment type="caution">
    <text evidence="1">The sequence shown here is derived from an EMBL/GenBank/DDBJ whole genome shotgun (WGS) entry which is preliminary data.</text>
</comment>
<organism evidence="1 2">
    <name type="scientific">Dentiscutata heterogama</name>
    <dbReference type="NCBI Taxonomy" id="1316150"/>
    <lineage>
        <taxon>Eukaryota</taxon>
        <taxon>Fungi</taxon>
        <taxon>Fungi incertae sedis</taxon>
        <taxon>Mucoromycota</taxon>
        <taxon>Glomeromycotina</taxon>
        <taxon>Glomeromycetes</taxon>
        <taxon>Diversisporales</taxon>
        <taxon>Gigasporaceae</taxon>
        <taxon>Dentiscutata</taxon>
    </lineage>
</organism>
<proteinExistence type="predicted"/>
<evidence type="ECO:0000313" key="1">
    <source>
        <dbReference type="EMBL" id="CAG8513446.1"/>
    </source>
</evidence>
<evidence type="ECO:0000313" key="2">
    <source>
        <dbReference type="Proteomes" id="UP000789702"/>
    </source>
</evidence>